<name>A0A974PW33_9RHOO</name>
<dbReference type="KEGG" id="ares:IWH25_10715"/>
<gene>
    <name evidence="2" type="ORF">IWH25_10715</name>
</gene>
<keyword evidence="1" id="KW-0732">Signal</keyword>
<protein>
    <submittedName>
        <fullName evidence="2">Uncharacterized protein</fullName>
    </submittedName>
</protein>
<reference evidence="2" key="1">
    <citation type="submission" date="2020-11" db="EMBL/GenBank/DDBJ databases">
        <title>Azospira restricta DSM 18626 genome sequence.</title>
        <authorList>
            <person name="Moe W.M."/>
        </authorList>
    </citation>
    <scope>NUCLEOTIDE SEQUENCE</scope>
    <source>
        <strain evidence="2">DSM 18626</strain>
    </source>
</reference>
<sequence length="233" mass="25021">MAMLLRRFIILLFAFAAAGAAWADARNLAPGFGIVPKGSRLVVMQPDIELFELSAGGVQEPKADWTEAALHHTQAALRNKTVALGLQLREISDDEADELAEINTLHAAVARSISLHHMWGGNFALPTKGGRLDWSLGDAVAPIRTLTGADYALFVWMRDSYASAERKVTMVAMALLGVGLVGGMQVGYASLVDLQSGRVLWFNQLLRGNGDLREAGPAAETIGALLANFPKTR</sequence>
<dbReference type="AlphaFoldDB" id="A0A974PW33"/>
<dbReference type="Proteomes" id="UP000663444">
    <property type="component" value="Chromosome"/>
</dbReference>
<feature type="chain" id="PRO_5036710209" evidence="1">
    <location>
        <begin position="24"/>
        <end position="233"/>
    </location>
</feature>
<accession>A0A974PW33</accession>
<dbReference type="EMBL" id="CP064781">
    <property type="protein sequence ID" value="QRJ62269.1"/>
    <property type="molecule type" value="Genomic_DNA"/>
</dbReference>
<dbReference type="RefSeq" id="WP_203385797.1">
    <property type="nucleotide sequence ID" value="NZ_CP064781.1"/>
</dbReference>
<keyword evidence="3" id="KW-1185">Reference proteome</keyword>
<organism evidence="2 3">
    <name type="scientific">Azospira restricta</name>
    <dbReference type="NCBI Taxonomy" id="404405"/>
    <lineage>
        <taxon>Bacteria</taxon>
        <taxon>Pseudomonadati</taxon>
        <taxon>Pseudomonadota</taxon>
        <taxon>Betaproteobacteria</taxon>
        <taxon>Rhodocyclales</taxon>
        <taxon>Rhodocyclaceae</taxon>
        <taxon>Azospira</taxon>
    </lineage>
</organism>
<evidence type="ECO:0000313" key="2">
    <source>
        <dbReference type="EMBL" id="QRJ62269.1"/>
    </source>
</evidence>
<evidence type="ECO:0000313" key="3">
    <source>
        <dbReference type="Proteomes" id="UP000663444"/>
    </source>
</evidence>
<evidence type="ECO:0000256" key="1">
    <source>
        <dbReference type="SAM" id="SignalP"/>
    </source>
</evidence>
<proteinExistence type="predicted"/>
<feature type="signal peptide" evidence="1">
    <location>
        <begin position="1"/>
        <end position="23"/>
    </location>
</feature>